<keyword evidence="2" id="KW-1185">Reference proteome</keyword>
<organism evidence="1 2">
    <name type="scientific">Pomacea canaliculata</name>
    <name type="common">Golden apple snail</name>
    <dbReference type="NCBI Taxonomy" id="400727"/>
    <lineage>
        <taxon>Eukaryota</taxon>
        <taxon>Metazoa</taxon>
        <taxon>Spiralia</taxon>
        <taxon>Lophotrochozoa</taxon>
        <taxon>Mollusca</taxon>
        <taxon>Gastropoda</taxon>
        <taxon>Caenogastropoda</taxon>
        <taxon>Architaenioglossa</taxon>
        <taxon>Ampullarioidea</taxon>
        <taxon>Ampullariidae</taxon>
        <taxon>Pomacea</taxon>
    </lineage>
</organism>
<gene>
    <name evidence="1" type="ORF">C0Q70_21193</name>
</gene>
<dbReference type="EMBL" id="PZQS01000014">
    <property type="protein sequence ID" value="PVD18643.1"/>
    <property type="molecule type" value="Genomic_DNA"/>
</dbReference>
<evidence type="ECO:0000313" key="2">
    <source>
        <dbReference type="Proteomes" id="UP000245119"/>
    </source>
</evidence>
<evidence type="ECO:0000313" key="1">
    <source>
        <dbReference type="EMBL" id="PVD18643.1"/>
    </source>
</evidence>
<reference evidence="1 2" key="1">
    <citation type="submission" date="2018-04" db="EMBL/GenBank/DDBJ databases">
        <title>The genome of golden apple snail Pomacea canaliculata provides insight into stress tolerance and invasive adaptation.</title>
        <authorList>
            <person name="Liu C."/>
            <person name="Liu B."/>
            <person name="Ren Y."/>
            <person name="Zhang Y."/>
            <person name="Wang H."/>
            <person name="Li S."/>
            <person name="Jiang F."/>
            <person name="Yin L."/>
            <person name="Zhang G."/>
            <person name="Qian W."/>
            <person name="Fan W."/>
        </authorList>
    </citation>
    <scope>NUCLEOTIDE SEQUENCE [LARGE SCALE GENOMIC DNA]</scope>
    <source>
        <strain evidence="1">SZHN2017</strain>
        <tissue evidence="1">Muscle</tissue>
    </source>
</reference>
<comment type="caution">
    <text evidence="1">The sequence shown here is derived from an EMBL/GenBank/DDBJ whole genome shotgun (WGS) entry which is preliminary data.</text>
</comment>
<name>A0A2T7NBU6_POMCA</name>
<protein>
    <submittedName>
        <fullName evidence="1">Uncharacterized protein</fullName>
    </submittedName>
</protein>
<accession>A0A2T7NBU6</accession>
<proteinExistence type="predicted"/>
<sequence>MSEVTENKNSDQQLYVGWTPSNRDEGLLLKLLHQGGLVVSSAQRRLVHWESALAQPIIGYSHPLVGRHLQAQLGRRLAGKNEATLAAAMLNHMTTTERLENSGLPRVAFPASLREQAVFSSTVQHSTARALYQQQHSGQSRHAKGYV</sequence>
<dbReference type="Proteomes" id="UP000245119">
    <property type="component" value="Linkage Group LG14"/>
</dbReference>
<dbReference type="AlphaFoldDB" id="A0A2T7NBU6"/>